<evidence type="ECO:0000256" key="1">
    <source>
        <dbReference type="SAM" id="MobiDB-lite"/>
    </source>
</evidence>
<feature type="compositionally biased region" description="Low complexity" evidence="1">
    <location>
        <begin position="125"/>
        <end position="144"/>
    </location>
</feature>
<feature type="compositionally biased region" description="Polar residues" evidence="1">
    <location>
        <begin position="111"/>
        <end position="124"/>
    </location>
</feature>
<keyword evidence="2" id="KW-0732">Signal</keyword>
<reference evidence="4 5" key="1">
    <citation type="journal article" date="2018" name="IMA Fungus">
        <title>IMA Genome-F 9: Draft genome sequence of Annulohypoxylon stygium, Aspergillus mulundensis, Berkeleyomyces basicola (syn. Thielaviopsis basicola), Ceratocystis smalleyi, two Cercospora beticola strains, Coleophoma cylindrospora, Fusarium fracticaudum, Phialophora cf. hyalina, and Morchella septimelata.</title>
        <authorList>
            <person name="Wingfield B.D."/>
            <person name="Bills G.F."/>
            <person name="Dong Y."/>
            <person name="Huang W."/>
            <person name="Nel W.J."/>
            <person name="Swalarsk-Parry B.S."/>
            <person name="Vaghefi N."/>
            <person name="Wilken P.M."/>
            <person name="An Z."/>
            <person name="de Beer Z.W."/>
            <person name="De Vos L."/>
            <person name="Chen L."/>
            <person name="Duong T.A."/>
            <person name="Gao Y."/>
            <person name="Hammerbacher A."/>
            <person name="Kikkert J.R."/>
            <person name="Li Y."/>
            <person name="Li H."/>
            <person name="Li K."/>
            <person name="Li Q."/>
            <person name="Liu X."/>
            <person name="Ma X."/>
            <person name="Naidoo K."/>
            <person name="Pethybridge S.J."/>
            <person name="Sun J."/>
            <person name="Steenkamp E.T."/>
            <person name="van der Nest M.A."/>
            <person name="van Wyk S."/>
            <person name="Wingfield M.J."/>
            <person name="Xiong C."/>
            <person name="Yue Q."/>
            <person name="Zhang X."/>
        </authorList>
    </citation>
    <scope>NUCLEOTIDE SEQUENCE [LARGE SCALE GENOMIC DNA]</scope>
    <source>
        <strain evidence="4 5">BP5796</strain>
    </source>
</reference>
<name>A0A3D8Q4Y8_9HELO</name>
<dbReference type="EMBL" id="PDLN01000024">
    <property type="protein sequence ID" value="RDW56872.1"/>
    <property type="molecule type" value="Genomic_DNA"/>
</dbReference>
<evidence type="ECO:0000313" key="5">
    <source>
        <dbReference type="Proteomes" id="UP000256328"/>
    </source>
</evidence>
<feature type="compositionally biased region" description="Low complexity" evidence="1">
    <location>
        <begin position="99"/>
        <end position="110"/>
    </location>
</feature>
<accession>A0A3D8Q4Y8</accession>
<protein>
    <recommendedName>
        <fullName evidence="3">DUF7908 domain-containing protein</fullName>
    </recommendedName>
</protein>
<sequence>MARLTLLPFLGAPFVSTLVHTGQLYHDALCAGRQNITALAVQPFLVQFPIAIHDFFVSNTIINIDFFGAYTITGPSVFISTTITGTSTSTSTVTITTTTTVPAHTGPTSTISPRPSGSSITSGFATSSTRLSPTSPTTSTASATTTGGELNILVEIVTNGKRQANSYRFLNLDGSLTENCLDARKYFLRGTHLLDAARNEFIAANPGDGVAHFLGSNGSIATTFLSSAGEVVWQNESFSGGVARFFYDGSQNLVQAVLSSAVDTTTLTPVRLFFTDGMYTASVERRVGINFKANSGLKLIVAWIMRPLQQALPTHPSRLPVSR</sequence>
<feature type="signal peptide" evidence="2">
    <location>
        <begin position="1"/>
        <end position="17"/>
    </location>
</feature>
<evidence type="ECO:0000313" key="4">
    <source>
        <dbReference type="EMBL" id="RDW56872.1"/>
    </source>
</evidence>
<comment type="caution">
    <text evidence="4">The sequence shown here is derived from an EMBL/GenBank/DDBJ whole genome shotgun (WGS) entry which is preliminary data.</text>
</comment>
<dbReference type="AlphaFoldDB" id="A0A3D8Q4Y8"/>
<evidence type="ECO:0000256" key="2">
    <source>
        <dbReference type="SAM" id="SignalP"/>
    </source>
</evidence>
<dbReference type="InterPro" id="IPR057230">
    <property type="entry name" value="DUF7908"/>
</dbReference>
<dbReference type="Proteomes" id="UP000256328">
    <property type="component" value="Unassembled WGS sequence"/>
</dbReference>
<dbReference type="Pfam" id="PF25485">
    <property type="entry name" value="DUF7908"/>
    <property type="match status" value="1"/>
</dbReference>
<proteinExistence type="predicted"/>
<evidence type="ECO:0000259" key="3">
    <source>
        <dbReference type="Pfam" id="PF25485"/>
    </source>
</evidence>
<gene>
    <name evidence="4" type="ORF">BP5796_12939</name>
</gene>
<organism evidence="4 5">
    <name type="scientific">Coleophoma crateriformis</name>
    <dbReference type="NCBI Taxonomy" id="565419"/>
    <lineage>
        <taxon>Eukaryota</taxon>
        <taxon>Fungi</taxon>
        <taxon>Dikarya</taxon>
        <taxon>Ascomycota</taxon>
        <taxon>Pezizomycotina</taxon>
        <taxon>Leotiomycetes</taxon>
        <taxon>Helotiales</taxon>
        <taxon>Dermateaceae</taxon>
        <taxon>Coleophoma</taxon>
    </lineage>
</organism>
<feature type="region of interest" description="Disordered" evidence="1">
    <location>
        <begin position="99"/>
        <end position="144"/>
    </location>
</feature>
<feature type="chain" id="PRO_5017748246" description="DUF7908 domain-containing protein" evidence="2">
    <location>
        <begin position="18"/>
        <end position="323"/>
    </location>
</feature>
<keyword evidence="5" id="KW-1185">Reference proteome</keyword>
<feature type="domain" description="DUF7908" evidence="3">
    <location>
        <begin position="159"/>
        <end position="261"/>
    </location>
</feature>
<dbReference type="OrthoDB" id="3639622at2759"/>